<dbReference type="InterPro" id="IPR017871">
    <property type="entry name" value="ABC_transporter-like_CS"/>
</dbReference>
<sequence>MNMRLQATDISKNFGGVQALKHVNVDIVGGEVHCLAGENGSGKSTIVKILSGVLTPNGGVITVDGTPYESLTARQAIGLGIAVIHQDLSLFGTMSVRDNICLPEHVHHHRSLINPQYAEDVSRKAMARIGADLDLDARVENLSMASKQQVAIARALALNAKVIFMDEPTTALTSTEVDSLLRTIGALKASGVSVIFISHKLDEVFSVADRITVFRSGEVIGTYQASQLDSRKLSALMTGHDVEFGVPENHIVADATPVLEMKHVKASKVSDVTLRVQAGEVVGMSGLLGSGRTETALTLFGLNALTGGSIAIDGQPAAIRNPRDAIANGIALVPEDRHREGLFLDRNLLQNSAASVLERISSRFGVVNVKKERQIGEDTLVNLQVNTRDLALLAQSLSGGNQQKVLLGKWVATAPKLLILDSPTVGVDVGSKSQIYEIIRQLSSRGIAILVISDEEEELLAVCNRIAIFVQGAVTTELSGEQLKLGFSAIYRNADRNGVGVVDVAAHPTNKEVA</sequence>
<evidence type="ECO:0000256" key="3">
    <source>
        <dbReference type="ARBA" id="ARBA00022597"/>
    </source>
</evidence>
<dbReference type="PROSITE" id="PS50893">
    <property type="entry name" value="ABC_TRANSPORTER_2"/>
    <property type="match status" value="2"/>
</dbReference>
<dbReference type="PROSITE" id="PS00211">
    <property type="entry name" value="ABC_TRANSPORTER_1"/>
    <property type="match status" value="1"/>
</dbReference>
<dbReference type="Gene3D" id="3.40.50.300">
    <property type="entry name" value="P-loop containing nucleotide triphosphate hydrolases"/>
    <property type="match status" value="2"/>
</dbReference>
<keyword evidence="2" id="KW-1003">Cell membrane</keyword>
<organism evidence="10 11">
    <name type="scientific">Bifidobacterium breve MCC 1114</name>
    <dbReference type="NCBI Taxonomy" id="1365964"/>
    <lineage>
        <taxon>Bacteria</taxon>
        <taxon>Bacillati</taxon>
        <taxon>Actinomycetota</taxon>
        <taxon>Actinomycetes</taxon>
        <taxon>Bifidobacteriales</taxon>
        <taxon>Bifidobacteriaceae</taxon>
        <taxon>Bifidobacterium</taxon>
    </lineage>
</organism>
<proteinExistence type="predicted"/>
<dbReference type="InterPro" id="IPR027417">
    <property type="entry name" value="P-loop_NTPase"/>
</dbReference>
<dbReference type="InterPro" id="IPR050107">
    <property type="entry name" value="ABC_carbohydrate_import_ATPase"/>
</dbReference>
<protein>
    <submittedName>
        <fullName evidence="10">ABC transporter ATP-binding protein</fullName>
    </submittedName>
</protein>
<dbReference type="AlphaFoldDB" id="A0A0L7CTD1"/>
<keyword evidence="7" id="KW-1278">Translocase</keyword>
<feature type="domain" description="ABC transporter" evidence="9">
    <location>
        <begin position="253"/>
        <end position="496"/>
    </location>
</feature>
<dbReference type="EMBL" id="AVQC01000023">
    <property type="protein sequence ID" value="KOA62861.1"/>
    <property type="molecule type" value="Genomic_DNA"/>
</dbReference>
<evidence type="ECO:0000313" key="11">
    <source>
        <dbReference type="Proteomes" id="UP000036802"/>
    </source>
</evidence>
<dbReference type="InterPro" id="IPR003439">
    <property type="entry name" value="ABC_transporter-like_ATP-bd"/>
</dbReference>
<dbReference type="PATRIC" id="fig|1365964.3.peg.2078"/>
<accession>A0A0L7CTD1</accession>
<keyword evidence="5" id="KW-0547">Nucleotide-binding</keyword>
<dbReference type="Pfam" id="PF00005">
    <property type="entry name" value="ABC_tran"/>
    <property type="match status" value="2"/>
</dbReference>
<evidence type="ECO:0000256" key="5">
    <source>
        <dbReference type="ARBA" id="ARBA00022741"/>
    </source>
</evidence>
<keyword evidence="3" id="KW-0762">Sugar transport</keyword>
<keyword evidence="1" id="KW-0813">Transport</keyword>
<comment type="caution">
    <text evidence="10">The sequence shown here is derived from an EMBL/GenBank/DDBJ whole genome shotgun (WGS) entry which is preliminary data.</text>
</comment>
<evidence type="ECO:0000256" key="2">
    <source>
        <dbReference type="ARBA" id="ARBA00022475"/>
    </source>
</evidence>
<keyword evidence="4" id="KW-0677">Repeat</keyword>
<feature type="domain" description="ABC transporter" evidence="9">
    <location>
        <begin position="5"/>
        <end position="241"/>
    </location>
</feature>
<evidence type="ECO:0000256" key="8">
    <source>
        <dbReference type="ARBA" id="ARBA00023136"/>
    </source>
</evidence>
<evidence type="ECO:0000256" key="7">
    <source>
        <dbReference type="ARBA" id="ARBA00022967"/>
    </source>
</evidence>
<reference evidence="10 11" key="1">
    <citation type="journal article" date="2015" name="Int J Genomics">
        <title>Comparative Genomics Revealed Genetic Diversity and Species/Strain-Level Differences in Carbohydrate Metabolism of Three Probiotic Bifidobacterial Species.</title>
        <authorList>
            <person name="Odamaki T."/>
            <person name="Horigome A."/>
            <person name="Sugahara H."/>
            <person name="Hashikura N."/>
            <person name="Minami J."/>
            <person name="Xiao J.Z."/>
            <person name="Abe F."/>
        </authorList>
    </citation>
    <scope>NUCLEOTIDE SEQUENCE [LARGE SCALE GENOMIC DNA]</scope>
    <source>
        <strain evidence="10 11">MCC 1114</strain>
    </source>
</reference>
<name>A0A0L7CTD1_BIFBR</name>
<keyword evidence="8" id="KW-0472">Membrane</keyword>
<dbReference type="SUPFAM" id="SSF52540">
    <property type="entry name" value="P-loop containing nucleoside triphosphate hydrolases"/>
    <property type="match status" value="2"/>
</dbReference>
<evidence type="ECO:0000256" key="4">
    <source>
        <dbReference type="ARBA" id="ARBA00022737"/>
    </source>
</evidence>
<evidence type="ECO:0000313" key="10">
    <source>
        <dbReference type="EMBL" id="KOA62861.1"/>
    </source>
</evidence>
<dbReference type="GO" id="GO:0005524">
    <property type="term" value="F:ATP binding"/>
    <property type="evidence" value="ECO:0007669"/>
    <property type="project" value="UniProtKB-KW"/>
</dbReference>
<dbReference type="PANTHER" id="PTHR43790">
    <property type="entry name" value="CARBOHYDRATE TRANSPORT ATP-BINDING PROTEIN MG119-RELATED"/>
    <property type="match status" value="1"/>
</dbReference>
<dbReference type="InterPro" id="IPR003593">
    <property type="entry name" value="AAA+_ATPase"/>
</dbReference>
<evidence type="ECO:0000256" key="1">
    <source>
        <dbReference type="ARBA" id="ARBA00022448"/>
    </source>
</evidence>
<dbReference type="Proteomes" id="UP000036802">
    <property type="component" value="Unassembled WGS sequence"/>
</dbReference>
<gene>
    <name evidence="10" type="ORF">BBM1114_10245</name>
</gene>
<evidence type="ECO:0000256" key="6">
    <source>
        <dbReference type="ARBA" id="ARBA00022840"/>
    </source>
</evidence>
<evidence type="ECO:0000259" key="9">
    <source>
        <dbReference type="PROSITE" id="PS50893"/>
    </source>
</evidence>
<keyword evidence="6 10" id="KW-0067">ATP-binding</keyword>
<dbReference type="SMART" id="SM00382">
    <property type="entry name" value="AAA"/>
    <property type="match status" value="2"/>
</dbReference>
<dbReference type="GO" id="GO:0016887">
    <property type="term" value="F:ATP hydrolysis activity"/>
    <property type="evidence" value="ECO:0007669"/>
    <property type="project" value="InterPro"/>
</dbReference>
<dbReference type="PANTHER" id="PTHR43790:SF1">
    <property type="entry name" value="XYLOSE IMPORT ATP-BINDING PROTEIN XYLG"/>
    <property type="match status" value="1"/>
</dbReference>
<dbReference type="CDD" id="cd03216">
    <property type="entry name" value="ABC_Carb_Monos_I"/>
    <property type="match status" value="1"/>
</dbReference>
<dbReference type="CDD" id="cd03215">
    <property type="entry name" value="ABC_Carb_Monos_II"/>
    <property type="match status" value="1"/>
</dbReference>